<comment type="caution">
    <text evidence="2">The sequence shown here is derived from an EMBL/GenBank/DDBJ whole genome shotgun (WGS) entry which is preliminary data.</text>
</comment>
<evidence type="ECO:0000313" key="1">
    <source>
        <dbReference type="EMBL" id="KAL3871879.1"/>
    </source>
</evidence>
<protein>
    <submittedName>
        <fullName evidence="2">Uncharacterized protein</fullName>
    </submittedName>
</protein>
<proteinExistence type="predicted"/>
<sequence>MLKVGNWTYVTEVYTDDAFGTFGIGNLTEMAGKEGICVHTIGSLSFIETKYSYVNGRIDKLVKSKRNTNISVIGIICFGHGPSGMVFLGALKENKDIQPLELIISEVMERKSKYVHI</sequence>
<dbReference type="SUPFAM" id="SSF53822">
    <property type="entry name" value="Periplasmic binding protein-like I"/>
    <property type="match status" value="1"/>
</dbReference>
<dbReference type="Proteomes" id="UP001634394">
    <property type="component" value="Unassembled WGS sequence"/>
</dbReference>
<evidence type="ECO:0000313" key="3">
    <source>
        <dbReference type="Proteomes" id="UP001634394"/>
    </source>
</evidence>
<accession>A0ABD3WE92</accession>
<reference evidence="2 3" key="1">
    <citation type="submission" date="2024-11" db="EMBL/GenBank/DDBJ databases">
        <title>Chromosome-level genome assembly of the freshwater bivalve Anodonta woodiana.</title>
        <authorList>
            <person name="Chen X."/>
        </authorList>
    </citation>
    <scope>NUCLEOTIDE SEQUENCE [LARGE SCALE GENOMIC DNA]</scope>
    <source>
        <strain evidence="2">MN2024</strain>
        <tissue evidence="2">Gills</tissue>
    </source>
</reference>
<dbReference type="InterPro" id="IPR028082">
    <property type="entry name" value="Peripla_BP_I"/>
</dbReference>
<organism evidence="2 3">
    <name type="scientific">Sinanodonta woodiana</name>
    <name type="common">Chinese pond mussel</name>
    <name type="synonym">Anodonta woodiana</name>
    <dbReference type="NCBI Taxonomy" id="1069815"/>
    <lineage>
        <taxon>Eukaryota</taxon>
        <taxon>Metazoa</taxon>
        <taxon>Spiralia</taxon>
        <taxon>Lophotrochozoa</taxon>
        <taxon>Mollusca</taxon>
        <taxon>Bivalvia</taxon>
        <taxon>Autobranchia</taxon>
        <taxon>Heteroconchia</taxon>
        <taxon>Palaeoheterodonta</taxon>
        <taxon>Unionida</taxon>
        <taxon>Unionoidea</taxon>
        <taxon>Unionidae</taxon>
        <taxon>Unioninae</taxon>
        <taxon>Sinanodonta</taxon>
    </lineage>
</organism>
<dbReference type="EMBL" id="JBJQND010000007">
    <property type="protein sequence ID" value="KAL3871906.1"/>
    <property type="molecule type" value="Genomic_DNA"/>
</dbReference>
<evidence type="ECO:0000313" key="2">
    <source>
        <dbReference type="EMBL" id="KAL3871906.1"/>
    </source>
</evidence>
<gene>
    <name evidence="1" type="ORF">ACJMK2_039851</name>
    <name evidence="2" type="ORF">ACJMK2_039878</name>
</gene>
<dbReference type="Gene3D" id="3.40.50.2300">
    <property type="match status" value="1"/>
</dbReference>
<dbReference type="AlphaFoldDB" id="A0ABD3WE92"/>
<dbReference type="EMBL" id="JBJQND010000007">
    <property type="protein sequence ID" value="KAL3871879.1"/>
    <property type="molecule type" value="Genomic_DNA"/>
</dbReference>
<keyword evidence="3" id="KW-1185">Reference proteome</keyword>
<name>A0ABD3WE92_SINWO</name>